<dbReference type="Ensembl" id="ENSCCRT00015078964.1">
    <property type="protein sequence ID" value="ENSCCRP00015076486.1"/>
    <property type="gene ID" value="ENSCCRG00015030931.1"/>
</dbReference>
<protein>
    <submittedName>
        <fullName evidence="1">Uncharacterized protein</fullName>
    </submittedName>
</protein>
<evidence type="ECO:0000313" key="1">
    <source>
        <dbReference type="Ensembl" id="ENSCCRP00015076486.1"/>
    </source>
</evidence>
<sequence>MYSCSRRCLAVTVQLQGVASLPGRAPGAADGEVELVALAQTTALLAGRREPTHLPVLVHSLGDPLCVGVASDGFVEGVDEDHFEELVCGVFTHPV</sequence>
<organism evidence="1 2">
    <name type="scientific">Cyprinus carpio</name>
    <name type="common">Common carp</name>
    <dbReference type="NCBI Taxonomy" id="7962"/>
    <lineage>
        <taxon>Eukaryota</taxon>
        <taxon>Metazoa</taxon>
        <taxon>Chordata</taxon>
        <taxon>Craniata</taxon>
        <taxon>Vertebrata</taxon>
        <taxon>Euteleostomi</taxon>
        <taxon>Actinopterygii</taxon>
        <taxon>Neopterygii</taxon>
        <taxon>Teleostei</taxon>
        <taxon>Ostariophysi</taxon>
        <taxon>Cypriniformes</taxon>
        <taxon>Cyprinidae</taxon>
        <taxon>Cyprininae</taxon>
        <taxon>Cyprinus</taxon>
    </lineage>
</organism>
<dbReference type="Proteomes" id="UP000694700">
    <property type="component" value="Unplaced"/>
</dbReference>
<reference evidence="1" key="1">
    <citation type="submission" date="2025-08" db="UniProtKB">
        <authorList>
            <consortium name="Ensembl"/>
        </authorList>
    </citation>
    <scope>IDENTIFICATION</scope>
</reference>
<evidence type="ECO:0000313" key="2">
    <source>
        <dbReference type="Proteomes" id="UP000694700"/>
    </source>
</evidence>
<dbReference type="AlphaFoldDB" id="A0A8C1X3N1"/>
<proteinExistence type="predicted"/>
<accession>A0A8C1X3N1</accession>
<name>A0A8C1X3N1_CYPCA</name>